<name>A0A1A0VWD2_MYCPR</name>
<feature type="region of interest" description="Disordered" evidence="1">
    <location>
        <begin position="530"/>
        <end position="589"/>
    </location>
</feature>
<feature type="transmembrane region" description="Helical" evidence="2">
    <location>
        <begin position="422"/>
        <end position="443"/>
    </location>
</feature>
<keyword evidence="2" id="KW-0472">Membrane</keyword>
<feature type="transmembrane region" description="Helical" evidence="2">
    <location>
        <begin position="197"/>
        <end position="215"/>
    </location>
</feature>
<gene>
    <name evidence="3" type="ORF">A5779_32580</name>
</gene>
<proteinExistence type="predicted"/>
<dbReference type="EMBL" id="LZSY01000120">
    <property type="protein sequence ID" value="OBB87537.1"/>
    <property type="molecule type" value="Genomic_DNA"/>
</dbReference>
<feature type="transmembrane region" description="Helical" evidence="2">
    <location>
        <begin position="127"/>
        <end position="152"/>
    </location>
</feature>
<dbReference type="RefSeq" id="WP_064884965.1">
    <property type="nucleotide sequence ID" value="NZ_LZSY01000120.1"/>
</dbReference>
<feature type="transmembrane region" description="Helical" evidence="2">
    <location>
        <begin position="383"/>
        <end position="402"/>
    </location>
</feature>
<dbReference type="Proteomes" id="UP000094008">
    <property type="component" value="Unassembled WGS sequence"/>
</dbReference>
<feature type="transmembrane region" description="Helical" evidence="2">
    <location>
        <begin position="463"/>
        <end position="482"/>
    </location>
</feature>
<sequence>MSTLTAAENLHPAERFGYFMATHPRIRRVSVFWSVGHVLALWSVVAAPPAFASTMAGVLNWTGIKDSYGVPLGSYYLSVVSAGEAITEAGPDLSINPASWARWLGNAIITGVSHDTVVSWLQAQVSIYVFMITVALWLLRFAMSSTWLYWLATWFRPLFEMLRTLLIDLWVFPICLVLALGYGAYQMVWHGRRGLGWSIMLSSLAIGVIAMILVFQGDPLGELSGDHGLLFQARTLAFTAAQGAVNNGSLVPGGDNAANLDQLTGVTATAVLRHPLQIQNFGMVVDDVGTCASAYSNALMAGDRRTLPTPVGMPGSPASAATDVLPFLGGGDHSGPAHAMAKCGAPQALAHAQQLDFGSFAVGIGFCILGLLFTFFICYVAYSYVMVCGAAFLNCILALFAAGPAMIDGKPRQRGKRRIKEFFKHAFLVFVYVVYISFTAVIILKTVVPGGYAAQVGMTHPVAQLVMIAIMSAVAIGLFWWLKKELNDHTRQDLVHAVHQVIDTARAGYDKGQAAVDKGMSASQRGRDWLMDKGAAGGGGSDDGDDQPLTGQPVEGRSSVNKPSSTSTGGGGAGGLTESLPVPSGGGGALPAGEGAAGGAAAGAGGSAAGGAAAVVAPEVVAGLAVAEKVQGGRKQRSAPRGNGNGRPSSDAPPVIDANGPQHSWVPGDYGSQTPTDGRTNQPANSQQRTLPPPPPQQQQPIFDTDTNDYWNEPPAPGRGQQH</sequence>
<evidence type="ECO:0000313" key="3">
    <source>
        <dbReference type="EMBL" id="OBB87537.1"/>
    </source>
</evidence>
<feature type="region of interest" description="Disordered" evidence="1">
    <location>
        <begin position="628"/>
        <end position="723"/>
    </location>
</feature>
<feature type="transmembrane region" description="Helical" evidence="2">
    <location>
        <begin position="164"/>
        <end position="185"/>
    </location>
</feature>
<evidence type="ECO:0000256" key="1">
    <source>
        <dbReference type="SAM" id="MobiDB-lite"/>
    </source>
</evidence>
<dbReference type="OrthoDB" id="4493164at2"/>
<evidence type="ECO:0000313" key="4">
    <source>
        <dbReference type="Proteomes" id="UP000094008"/>
    </source>
</evidence>
<protein>
    <submittedName>
        <fullName evidence="3">Uncharacterized protein</fullName>
    </submittedName>
</protein>
<feature type="transmembrane region" description="Helical" evidence="2">
    <location>
        <begin position="29"/>
        <end position="51"/>
    </location>
</feature>
<accession>A0A1A0VWD2</accession>
<reference evidence="4" key="1">
    <citation type="submission" date="2016-06" db="EMBL/GenBank/DDBJ databases">
        <authorList>
            <person name="Sutton G."/>
            <person name="Brinkac L."/>
            <person name="Sanka R."/>
            <person name="Adams M."/>
            <person name="Lau E."/>
            <person name="Mehaffy C."/>
            <person name="Tameris M."/>
            <person name="Hatherill M."/>
            <person name="Hanekom W."/>
            <person name="Mahomed H."/>
            <person name="Mcshane H."/>
        </authorList>
    </citation>
    <scope>NUCLEOTIDE SEQUENCE [LARGE SCALE GENOMIC DNA]</scope>
    <source>
        <strain evidence="4">852002-10433_SCH5171157</strain>
    </source>
</reference>
<feature type="transmembrane region" description="Helical" evidence="2">
    <location>
        <begin position="357"/>
        <end position="377"/>
    </location>
</feature>
<keyword evidence="2" id="KW-0812">Transmembrane</keyword>
<organism evidence="3 4">
    <name type="scientific">Mycolicibacterium peregrinum</name>
    <name type="common">Mycobacterium peregrinum</name>
    <dbReference type="NCBI Taxonomy" id="43304"/>
    <lineage>
        <taxon>Bacteria</taxon>
        <taxon>Bacillati</taxon>
        <taxon>Actinomycetota</taxon>
        <taxon>Actinomycetes</taxon>
        <taxon>Mycobacteriales</taxon>
        <taxon>Mycobacteriaceae</taxon>
        <taxon>Mycolicibacterium</taxon>
    </lineage>
</organism>
<dbReference type="AlphaFoldDB" id="A0A1A0VWD2"/>
<feature type="compositionally biased region" description="Polar residues" evidence="1">
    <location>
        <begin position="671"/>
        <end position="690"/>
    </location>
</feature>
<evidence type="ECO:0000256" key="2">
    <source>
        <dbReference type="SAM" id="Phobius"/>
    </source>
</evidence>
<keyword evidence="2" id="KW-1133">Transmembrane helix</keyword>
<comment type="caution">
    <text evidence="3">The sequence shown here is derived from an EMBL/GenBank/DDBJ whole genome shotgun (WGS) entry which is preliminary data.</text>
</comment>